<dbReference type="Proteomes" id="UP000598775">
    <property type="component" value="Unassembled WGS sequence"/>
</dbReference>
<sequence>MPELTTLDEPSLAALMAAVGRLRESVDSWSERFLALARQFIPGYELLTDDEIRASARSFLEGEINELASFRIPDAALREQLQVLALRRVAQGVSIDTLSLSYRLGSREMLALVDEIAVEVNMPKDLLLAIHDSSWEFANEASTVFARVQREITVERARFDAERRAAFGRGILSGTLPVDDIIRDAGLFGLDARRDYVVLVARATSTASTEAVRRAMTAATRTAPDRLLFVKIGDQLGCIAPTAPVAAGVAVLAVGTAGPLESLHTAFEEAVLALETAERFELHGTVRLDDLGARPLVLAESRAAGLLETRHFGVLDADERGGPEHGGSELEETTRVYLECDQQAHEAARRLTVHPNTVRYRVNRFREVTGLDVRRTEDLVAAWWLLNRRRGLRRGGAGAESRVDDGLVVHSPDTGGAGAADRGDTGTSSEPVVHGAGLEYVS</sequence>
<dbReference type="Gene3D" id="1.10.10.2840">
    <property type="entry name" value="PucR C-terminal helix-turn-helix domain"/>
    <property type="match status" value="1"/>
</dbReference>
<dbReference type="InterPro" id="IPR041522">
    <property type="entry name" value="CdaR_GGDEF"/>
</dbReference>
<comment type="similarity">
    <text evidence="1">Belongs to the CdaR family.</text>
</comment>
<feature type="region of interest" description="Disordered" evidence="2">
    <location>
        <begin position="406"/>
        <end position="442"/>
    </location>
</feature>
<name>A0A917B581_9MICO</name>
<dbReference type="InterPro" id="IPR025751">
    <property type="entry name" value="RsbRD_N_dom"/>
</dbReference>
<dbReference type="Pfam" id="PF14361">
    <property type="entry name" value="RsbRD_N"/>
    <property type="match status" value="1"/>
</dbReference>
<feature type="domain" description="RsbT co-antagonist protein RsbRD N-terminal" evidence="4">
    <location>
        <begin position="30"/>
        <end position="164"/>
    </location>
</feature>
<evidence type="ECO:0000259" key="3">
    <source>
        <dbReference type="Pfam" id="PF13556"/>
    </source>
</evidence>
<keyword evidence="7" id="KW-1185">Reference proteome</keyword>
<gene>
    <name evidence="6" type="ORF">GCM10011399_13760</name>
</gene>
<comment type="caution">
    <text evidence="6">The sequence shown here is derived from an EMBL/GenBank/DDBJ whole genome shotgun (WGS) entry which is preliminary data.</text>
</comment>
<organism evidence="6 7">
    <name type="scientific">Subtercola lobariae</name>
    <dbReference type="NCBI Taxonomy" id="1588641"/>
    <lineage>
        <taxon>Bacteria</taxon>
        <taxon>Bacillati</taxon>
        <taxon>Actinomycetota</taxon>
        <taxon>Actinomycetes</taxon>
        <taxon>Micrococcales</taxon>
        <taxon>Microbacteriaceae</taxon>
        <taxon>Subtercola</taxon>
    </lineage>
</organism>
<evidence type="ECO:0000256" key="2">
    <source>
        <dbReference type="SAM" id="MobiDB-lite"/>
    </source>
</evidence>
<evidence type="ECO:0000313" key="6">
    <source>
        <dbReference type="EMBL" id="GGF21340.1"/>
    </source>
</evidence>
<dbReference type="EMBL" id="BMGP01000002">
    <property type="protein sequence ID" value="GGF21340.1"/>
    <property type="molecule type" value="Genomic_DNA"/>
</dbReference>
<dbReference type="PANTHER" id="PTHR33744:SF1">
    <property type="entry name" value="DNA-BINDING TRANSCRIPTIONAL ACTIVATOR ADER"/>
    <property type="match status" value="1"/>
</dbReference>
<evidence type="ECO:0000313" key="7">
    <source>
        <dbReference type="Proteomes" id="UP000598775"/>
    </source>
</evidence>
<protein>
    <submittedName>
        <fullName evidence="6">PucR family transcriptional regulator</fullName>
    </submittedName>
</protein>
<feature type="domain" description="CdaR GGDEF-like" evidence="5">
    <location>
        <begin position="177"/>
        <end position="275"/>
    </location>
</feature>
<dbReference type="InterPro" id="IPR051448">
    <property type="entry name" value="CdaR-like_regulators"/>
</dbReference>
<dbReference type="PANTHER" id="PTHR33744">
    <property type="entry name" value="CARBOHYDRATE DIACID REGULATOR"/>
    <property type="match status" value="1"/>
</dbReference>
<evidence type="ECO:0000259" key="5">
    <source>
        <dbReference type="Pfam" id="PF17853"/>
    </source>
</evidence>
<feature type="domain" description="PucR C-terminal helix-turn-helix" evidence="3">
    <location>
        <begin position="331"/>
        <end position="386"/>
    </location>
</feature>
<proteinExistence type="inferred from homology"/>
<dbReference type="AlphaFoldDB" id="A0A917B581"/>
<accession>A0A917B581</accession>
<reference evidence="6 7" key="1">
    <citation type="journal article" date="2014" name="Int. J. Syst. Evol. Microbiol.">
        <title>Complete genome sequence of Corynebacterium casei LMG S-19264T (=DSM 44701T), isolated from a smear-ripened cheese.</title>
        <authorList>
            <consortium name="US DOE Joint Genome Institute (JGI-PGF)"/>
            <person name="Walter F."/>
            <person name="Albersmeier A."/>
            <person name="Kalinowski J."/>
            <person name="Ruckert C."/>
        </authorList>
    </citation>
    <scope>NUCLEOTIDE SEQUENCE [LARGE SCALE GENOMIC DNA]</scope>
    <source>
        <strain evidence="6 7">CGMCC 1.12976</strain>
    </source>
</reference>
<dbReference type="Pfam" id="PF13556">
    <property type="entry name" value="HTH_30"/>
    <property type="match status" value="1"/>
</dbReference>
<dbReference type="InterPro" id="IPR025736">
    <property type="entry name" value="PucR_C-HTH_dom"/>
</dbReference>
<dbReference type="InterPro" id="IPR042070">
    <property type="entry name" value="PucR_C-HTH_sf"/>
</dbReference>
<dbReference type="Pfam" id="PF17853">
    <property type="entry name" value="GGDEF_2"/>
    <property type="match status" value="1"/>
</dbReference>
<evidence type="ECO:0000256" key="1">
    <source>
        <dbReference type="ARBA" id="ARBA00006754"/>
    </source>
</evidence>
<evidence type="ECO:0000259" key="4">
    <source>
        <dbReference type="Pfam" id="PF14361"/>
    </source>
</evidence>